<evidence type="ECO:0000256" key="2">
    <source>
        <dbReference type="ARBA" id="ARBA00010742"/>
    </source>
</evidence>
<evidence type="ECO:0000256" key="3">
    <source>
        <dbReference type="ARBA" id="ARBA00022448"/>
    </source>
</evidence>
<dbReference type="Pfam" id="PF09084">
    <property type="entry name" value="NMT1"/>
    <property type="match status" value="1"/>
</dbReference>
<accession>A0A0K0X0L5</accession>
<keyword evidence="4 7" id="KW-0732">Signal</keyword>
<dbReference type="InterPro" id="IPR001638">
    <property type="entry name" value="Solute-binding_3/MltF_N"/>
</dbReference>
<organism evidence="9 10">
    <name type="scientific">Mycolicibacterium goodii</name>
    <name type="common">Mycobacterium goodii</name>
    <dbReference type="NCBI Taxonomy" id="134601"/>
    <lineage>
        <taxon>Bacteria</taxon>
        <taxon>Bacillati</taxon>
        <taxon>Actinomycetota</taxon>
        <taxon>Actinomycetes</taxon>
        <taxon>Mycobacteriales</taxon>
        <taxon>Mycobacteriaceae</taxon>
        <taxon>Mycolicibacterium</taxon>
    </lineage>
</organism>
<evidence type="ECO:0000313" key="10">
    <source>
        <dbReference type="Proteomes" id="UP000062255"/>
    </source>
</evidence>
<feature type="domain" description="Solute-binding protein family 3/N-terminal" evidence="8">
    <location>
        <begin position="33"/>
        <end position="244"/>
    </location>
</feature>
<evidence type="ECO:0000256" key="4">
    <source>
        <dbReference type="ARBA" id="ARBA00022729"/>
    </source>
</evidence>
<dbReference type="PATRIC" id="fig|134601.6.peg.588"/>
<comment type="similarity">
    <text evidence="2">Belongs to the bacterial solute-binding protein SsuA/TauA family.</text>
</comment>
<name>A0A0K0X0L5_MYCGD</name>
<gene>
    <name evidence="9" type="ORF">AFA91_02840</name>
</gene>
<dbReference type="PANTHER" id="PTHR30024">
    <property type="entry name" value="ALIPHATIC SULFONATES-BINDING PROTEIN-RELATED"/>
    <property type="match status" value="1"/>
</dbReference>
<evidence type="ECO:0000256" key="5">
    <source>
        <dbReference type="ARBA" id="ARBA00055538"/>
    </source>
</evidence>
<dbReference type="InterPro" id="IPR015168">
    <property type="entry name" value="SsuA/THI5"/>
</dbReference>
<dbReference type="PROSITE" id="PS51257">
    <property type="entry name" value="PROKAR_LIPOPROTEIN"/>
    <property type="match status" value="1"/>
</dbReference>
<dbReference type="InterPro" id="IPR010067">
    <property type="entry name" value="ABC_SsuA_sub-bd"/>
</dbReference>
<comment type="subcellular location">
    <subcellularLocation>
        <location evidence="1">Periplasm</location>
    </subcellularLocation>
</comment>
<dbReference type="FunFam" id="3.40.190.10:FF:000050">
    <property type="entry name" value="Sulfonate ABC transporter substrate-binding protein"/>
    <property type="match status" value="1"/>
</dbReference>
<sequence>MRIRRLVTLLAAVAALAATSACSSEGSESSDKDIRLDYAYYNPLSLVVRDQKLLENQGYKVTWVLSAGSNKANEGVRSNALDFGSTAGSAALVARANGTPLKVVDVYSQPEWTALVVAKDSPITSVAELKGKKIAVTKGTDPYFFLLQALDANGLSASDVEIVNLQHADGKTALERGDVDAWSGLDPFMAQTVQEQGARLLYRNPEFNSYGVLNVREDFSAAHPDTVQAVVNSYEEARKWALEHPAELTTLLAREAKISQSVAEGEMERTALDIDPVPGTAQTAVLEKIVPIAVADGDIKSEQAAQEALGSLLDPQYAQRAD</sequence>
<evidence type="ECO:0000259" key="8">
    <source>
        <dbReference type="SMART" id="SM00062"/>
    </source>
</evidence>
<dbReference type="Gene3D" id="3.40.190.10">
    <property type="entry name" value="Periplasmic binding protein-like II"/>
    <property type="match status" value="2"/>
</dbReference>
<evidence type="ECO:0000313" key="9">
    <source>
        <dbReference type="EMBL" id="AKS30986.1"/>
    </source>
</evidence>
<evidence type="ECO:0000256" key="6">
    <source>
        <dbReference type="ARBA" id="ARBA00070228"/>
    </source>
</evidence>
<dbReference type="GO" id="GO:0042597">
    <property type="term" value="C:periplasmic space"/>
    <property type="evidence" value="ECO:0007669"/>
    <property type="project" value="UniProtKB-SubCell"/>
</dbReference>
<dbReference type="OrthoDB" id="506623at2"/>
<reference evidence="9 10" key="1">
    <citation type="submission" date="2015-07" db="EMBL/GenBank/DDBJ databases">
        <title>Complete genome sequence of Mycobacterium goodii X7B, a facultative thermophilic biodesulfurizing bacterium.</title>
        <authorList>
            <person name="Yu B."/>
            <person name="Li F."/>
            <person name="Xu P."/>
        </authorList>
    </citation>
    <scope>NUCLEOTIDE SEQUENCE [LARGE SCALE GENOMIC DNA]</scope>
    <source>
        <strain evidence="9 10">X7B</strain>
    </source>
</reference>
<feature type="chain" id="PRO_5005453779" description="Putative aliphatic sulfonates-binding protein" evidence="7">
    <location>
        <begin position="24"/>
        <end position="322"/>
    </location>
</feature>
<dbReference type="KEGG" id="mgo:AFA91_02840"/>
<dbReference type="STRING" id="134601.AFA91_02840"/>
<dbReference type="GO" id="GO:0042626">
    <property type="term" value="F:ATPase-coupled transmembrane transporter activity"/>
    <property type="evidence" value="ECO:0007669"/>
    <property type="project" value="InterPro"/>
</dbReference>
<proteinExistence type="inferred from homology"/>
<dbReference type="Proteomes" id="UP000062255">
    <property type="component" value="Chromosome"/>
</dbReference>
<feature type="signal peptide" evidence="7">
    <location>
        <begin position="1"/>
        <end position="23"/>
    </location>
</feature>
<evidence type="ECO:0000256" key="7">
    <source>
        <dbReference type="SAM" id="SignalP"/>
    </source>
</evidence>
<dbReference type="RefSeq" id="WP_049743398.1">
    <property type="nucleotide sequence ID" value="NZ_CP012150.1"/>
</dbReference>
<evidence type="ECO:0000256" key="1">
    <source>
        <dbReference type="ARBA" id="ARBA00004418"/>
    </source>
</evidence>
<dbReference type="AlphaFoldDB" id="A0A0K0X0L5"/>
<dbReference type="SUPFAM" id="SSF53850">
    <property type="entry name" value="Periplasmic binding protein-like II"/>
    <property type="match status" value="1"/>
</dbReference>
<dbReference type="EMBL" id="CP012150">
    <property type="protein sequence ID" value="AKS30986.1"/>
    <property type="molecule type" value="Genomic_DNA"/>
</dbReference>
<protein>
    <recommendedName>
        <fullName evidence="6">Putative aliphatic sulfonates-binding protein</fullName>
    </recommendedName>
</protein>
<dbReference type="NCBIfam" id="TIGR01728">
    <property type="entry name" value="SsuA_fam"/>
    <property type="match status" value="1"/>
</dbReference>
<comment type="function">
    <text evidence="5">Part of a binding-protein-dependent transport system for aliphatic sulfonates. Putative binding protein.</text>
</comment>
<keyword evidence="3" id="KW-0813">Transport</keyword>
<dbReference type="PANTHER" id="PTHR30024:SF21">
    <property type="entry name" value="ABC TRANSPORTER SUBSTRATE-BINDING PROTEIN"/>
    <property type="match status" value="1"/>
</dbReference>
<dbReference type="GO" id="GO:0016020">
    <property type="term" value="C:membrane"/>
    <property type="evidence" value="ECO:0007669"/>
    <property type="project" value="InterPro"/>
</dbReference>
<dbReference type="SMART" id="SM00062">
    <property type="entry name" value="PBPb"/>
    <property type="match status" value="1"/>
</dbReference>